<feature type="compositionally biased region" description="Basic and acidic residues" evidence="6">
    <location>
        <begin position="1652"/>
        <end position="1665"/>
    </location>
</feature>
<dbReference type="Proteomes" id="UP000789390">
    <property type="component" value="Unassembled WGS sequence"/>
</dbReference>
<dbReference type="OrthoDB" id="160294at2759"/>
<evidence type="ECO:0000256" key="2">
    <source>
        <dbReference type="ARBA" id="ARBA00022761"/>
    </source>
</evidence>
<dbReference type="FunFam" id="1.25.10.20:FF:000003">
    <property type="entry name" value="Vitellogenin C"/>
    <property type="match status" value="1"/>
</dbReference>
<sequence>MDSNFTRMGMKTRLTVLVGLVLCLASVSSARYTPWAAGSEYVYRMHAISVSDIPELGPQAAGVKFDSQLMVQCRDAGSIVVKLVDVTAWNFHTDVGESWNELESSQLGTQVVVEGKYFLEKPFIIRHREGLFESLVVSQDEPFWSINMKKAVASKLQLHVSGSRSVESASRNFGLPTEDSYEDVNSVFKVFESGVTGECETLYEIAPLSDALIRSDSKLNPMPKLCVEGTFFQVVKTKDYSKCRLNKPVYTVIAPSGWQCKSGAAACGTARSRSSVNRYIACGSLESFTLLKMTHQGEVRTSPYAYDTEQLRSLSLMKLTLQAVRHASSSSTWPPKDLDTGLSIGSLVYSFPGTNASSSSWLSDGLMRMPLLRDPDQLHQGGVDNIVEEVDRLLAKSVDQLEESQEEAAVDTISAISHLVRHLDYQKISTLVGEVGHRSTLERSILLDAVIAAGSNPAVTFLKESILNRRLSKSESLQAISGFPLYVRTPTAELLNELFSMLKATSTFSGSERPIYHSAMMSVSQLAHVACVNVSEARTRFPAGLYGDFCQPNDAFITSRLVPLLYKEINGAGSIEDKMVALTALGEIGHESILSVVLPIIKTKGDYSPLIRTKAVISLHKIAHDSNGKVIQVLSTTFQNPNESSEVRMAAFTLLILANPPAYRWQRIAVSTWFEHSAQVASFVYTTLHSLASNVEPAENLKELSEKAQIVLPLAKRVPLGLKYSYNLKWSQLVAERNAGAEFHSEMFNSEESIFPKSLYSRLSWILGPYHFDIFEFEAYGENWRSAWDRIVTKFNPSSENSDGSQSRSNGRFREFDLHPDLRRMKKQLNAKSPIPAQDAGSADAFLHLSLMKAIHHFTSFDEAGITELIQSLWTSSSVSVKREFSRCKWMPLTHAEVLVPSTLGFMVSTRTQAQVLSSFKGDMQINSGGFNDFIDLKKWSSSTSTKNLGLELDVKPTIVVKLMASMSVNVEFTKALPLSGVDTHVTVSLPGRLTLGVELDNWKLMTAWKPASSGPAGLTTLYHYRVRPFTALQAISTDLPVNPSPGESKDVHAFGVTPQQLHQYPIGGKSGLKLDWISKSELPPSANHRSIWQESLSKILMEANFALLPVSLHLQSYRVTLDPISSETTKIVFSLNLDAADKLDRGTQVYSTGSKSPAAIKEPANRIQYLSNNMEPQTKKKLNKVLGPVPKGSAIHVDAKFIMEKMGSPAKIYGASFAGAYGTEGTKLAVNAQLELPINQEVSDPFTLCIEGGGNYPRLPSLDRRTLIDTQMEASWNANIGFGDSCTDHQIVVEIGMRRSEKFARYVEDSQENRDCIIHEARGEFSHEQCLGVKELATLLDEYDATVKYGHMLPMLMNATLGLEGWLKSKFYPHLSENRVEVNNANKQLRISVKVKPSLSAVDLMFFKPQSNTLFRDLPLSETTNVVFPLSAKSSLIERLIDNTISDGFAPICRLERNSITTFDKVQYNAHINDCEHVVLTVPGIETLAVLMRQDGENKTVTLLVGRDKLEVSAASLKIRYNDMDVVVTEDQPLEVHHADHYYQSSSRPSIGVYKIGPAAFRLSSHGHDIHIVSDASSSVTVKAPRSFQGKMIGLCGNMDGEIVSELRDPQRCTLSSGTLMAASYQLNDGQQGRTCLGLADKVRGQLREEQNTCHNKHDRDTREPPIYPSPPSSPPTDGCIIRRTLVLVRSSDEAKCFSTSIVKECRASCSGLYGHFKPTVIGFHCVTNPKLGEELEQEAKHKVLTFMLGKKEDIRTTRYLPTVCRSNIEQVDSSL</sequence>
<dbReference type="InterPro" id="IPR050733">
    <property type="entry name" value="Vitellogenin/Apolipophorin"/>
</dbReference>
<proteinExistence type="predicted"/>
<dbReference type="InterPro" id="IPR015816">
    <property type="entry name" value="Vitellinogen_b-sht_N"/>
</dbReference>
<feature type="region of interest" description="Disordered" evidence="6">
    <location>
        <begin position="1652"/>
        <end position="1678"/>
    </location>
</feature>
<evidence type="ECO:0000256" key="3">
    <source>
        <dbReference type="ARBA" id="ARBA00023157"/>
    </source>
</evidence>
<dbReference type="SUPFAM" id="SSF56968">
    <property type="entry name" value="Lipovitellin-phosvitin complex, beta-sheet shell regions"/>
    <property type="match status" value="2"/>
</dbReference>
<evidence type="ECO:0000259" key="9">
    <source>
        <dbReference type="PROSITE" id="PS51233"/>
    </source>
</evidence>
<keyword evidence="2" id="KW-0758">Storage protein</keyword>
<dbReference type="Pfam" id="PF01347">
    <property type="entry name" value="Vitellogenin_N"/>
    <property type="match status" value="1"/>
</dbReference>
<feature type="signal peptide" evidence="7">
    <location>
        <begin position="1"/>
        <end position="30"/>
    </location>
</feature>
<evidence type="ECO:0000256" key="1">
    <source>
        <dbReference type="ARBA" id="ARBA00022729"/>
    </source>
</evidence>
<feature type="compositionally biased region" description="Pro residues" evidence="6">
    <location>
        <begin position="1667"/>
        <end position="1676"/>
    </location>
</feature>
<dbReference type="PANTHER" id="PTHR23345:SF15">
    <property type="entry name" value="VITELLOGENIN 1-RELATED"/>
    <property type="match status" value="1"/>
</dbReference>
<dbReference type="EMBL" id="CAKKLH010000088">
    <property type="protein sequence ID" value="CAH0102602.1"/>
    <property type="molecule type" value="Genomic_DNA"/>
</dbReference>
<evidence type="ECO:0000256" key="4">
    <source>
        <dbReference type="ARBA" id="ARBA00023180"/>
    </source>
</evidence>
<evidence type="ECO:0000256" key="5">
    <source>
        <dbReference type="PROSITE-ProRule" id="PRU00557"/>
    </source>
</evidence>
<name>A0A8J2RHR0_9CRUS</name>
<dbReference type="PROSITE" id="PS51211">
    <property type="entry name" value="VITELLOGENIN"/>
    <property type="match status" value="1"/>
</dbReference>
<accession>A0A8J2RHR0</accession>
<comment type="caution">
    <text evidence="5">Lacks conserved residue(s) required for the propagation of feature annotation.</text>
</comment>
<feature type="chain" id="PRO_5035260649" description="Vitellogenin-1" evidence="7">
    <location>
        <begin position="31"/>
        <end position="1777"/>
    </location>
</feature>
<dbReference type="InterPro" id="IPR015819">
    <property type="entry name" value="Lipid_transp_b-sht_shell"/>
</dbReference>
<reference evidence="10" key="1">
    <citation type="submission" date="2021-11" db="EMBL/GenBank/DDBJ databases">
        <authorList>
            <person name="Schell T."/>
        </authorList>
    </citation>
    <scope>NUCLEOTIDE SEQUENCE</scope>
    <source>
        <strain evidence="10">M5</strain>
    </source>
</reference>
<dbReference type="SMART" id="SM00638">
    <property type="entry name" value="LPD_N"/>
    <property type="match status" value="1"/>
</dbReference>
<dbReference type="GO" id="GO:0005319">
    <property type="term" value="F:lipid transporter activity"/>
    <property type="evidence" value="ECO:0007669"/>
    <property type="project" value="InterPro"/>
</dbReference>
<evidence type="ECO:0000256" key="7">
    <source>
        <dbReference type="SAM" id="SignalP"/>
    </source>
</evidence>
<evidence type="ECO:0000313" key="11">
    <source>
        <dbReference type="Proteomes" id="UP000789390"/>
    </source>
</evidence>
<gene>
    <name evidence="10" type="ORF">DGAL_LOCUS5025</name>
</gene>
<dbReference type="InterPro" id="IPR011030">
    <property type="entry name" value="Lipovitellin_superhlx_dom"/>
</dbReference>
<keyword evidence="11" id="KW-1185">Reference proteome</keyword>
<dbReference type="InterPro" id="IPR001846">
    <property type="entry name" value="VWF_type-D"/>
</dbReference>
<comment type="caution">
    <text evidence="10">The sequence shown here is derived from an EMBL/GenBank/DDBJ whole genome shotgun (WGS) entry which is preliminary data.</text>
</comment>
<dbReference type="Pfam" id="PF09172">
    <property type="entry name" value="Vit_open_b-sht"/>
    <property type="match status" value="1"/>
</dbReference>
<protein>
    <recommendedName>
        <fullName evidence="12">Vitellogenin-1</fullName>
    </recommendedName>
</protein>
<feature type="domain" description="Vitellogenin" evidence="8">
    <location>
        <begin position="35"/>
        <end position="759"/>
    </location>
</feature>
<dbReference type="Gene3D" id="2.30.230.10">
    <property type="entry name" value="Lipovitellin, beta-sheet shell regions, chain A"/>
    <property type="match status" value="1"/>
</dbReference>
<keyword evidence="4" id="KW-0325">Glycoprotein</keyword>
<evidence type="ECO:0000259" key="8">
    <source>
        <dbReference type="PROSITE" id="PS51211"/>
    </source>
</evidence>
<organism evidence="10 11">
    <name type="scientific">Daphnia galeata</name>
    <dbReference type="NCBI Taxonomy" id="27404"/>
    <lineage>
        <taxon>Eukaryota</taxon>
        <taxon>Metazoa</taxon>
        <taxon>Ecdysozoa</taxon>
        <taxon>Arthropoda</taxon>
        <taxon>Crustacea</taxon>
        <taxon>Branchiopoda</taxon>
        <taxon>Diplostraca</taxon>
        <taxon>Cladocera</taxon>
        <taxon>Anomopoda</taxon>
        <taxon>Daphniidae</taxon>
        <taxon>Daphnia</taxon>
    </lineage>
</organism>
<dbReference type="PROSITE" id="PS51233">
    <property type="entry name" value="VWFD"/>
    <property type="match status" value="1"/>
</dbReference>
<dbReference type="SMART" id="SM00216">
    <property type="entry name" value="VWD"/>
    <property type="match status" value="1"/>
</dbReference>
<dbReference type="SUPFAM" id="SSF48431">
    <property type="entry name" value="Lipovitellin-phosvitin complex, superhelical domain"/>
    <property type="match status" value="1"/>
</dbReference>
<dbReference type="PANTHER" id="PTHR23345">
    <property type="entry name" value="VITELLOGENIN-RELATED"/>
    <property type="match status" value="1"/>
</dbReference>
<keyword evidence="3" id="KW-1015">Disulfide bond</keyword>
<evidence type="ECO:0000313" key="10">
    <source>
        <dbReference type="EMBL" id="CAH0102602.1"/>
    </source>
</evidence>
<dbReference type="Gene3D" id="1.25.10.20">
    <property type="entry name" value="Vitellinogen, superhelical"/>
    <property type="match status" value="1"/>
</dbReference>
<evidence type="ECO:0008006" key="12">
    <source>
        <dbReference type="Google" id="ProtNLM"/>
    </source>
</evidence>
<dbReference type="SMART" id="SM01169">
    <property type="entry name" value="DUF1943"/>
    <property type="match status" value="1"/>
</dbReference>
<keyword evidence="1 7" id="KW-0732">Signal</keyword>
<feature type="domain" description="VWFD" evidence="9">
    <location>
        <begin position="1452"/>
        <end position="1638"/>
    </location>
</feature>
<evidence type="ECO:0000256" key="6">
    <source>
        <dbReference type="SAM" id="MobiDB-lite"/>
    </source>
</evidence>
<dbReference type="InterPro" id="IPR001747">
    <property type="entry name" value="Vitellogenin_N"/>
</dbReference>
<dbReference type="GO" id="GO:0045735">
    <property type="term" value="F:nutrient reservoir activity"/>
    <property type="evidence" value="ECO:0007669"/>
    <property type="project" value="UniProtKB-KW"/>
</dbReference>
<dbReference type="Pfam" id="PF00094">
    <property type="entry name" value="VWD"/>
    <property type="match status" value="1"/>
</dbReference>
<dbReference type="InterPro" id="IPR015255">
    <property type="entry name" value="Vitellinogen_open_b-sht"/>
</dbReference>